<protein>
    <recommendedName>
        <fullName evidence="4">Sulphur transport domain-containing protein</fullName>
    </recommendedName>
</protein>
<dbReference type="STRING" id="938405.SAMN02927895_05379"/>
<keyword evidence="1" id="KW-0472">Membrane</keyword>
<feature type="transmembrane region" description="Helical" evidence="1">
    <location>
        <begin position="115"/>
        <end position="133"/>
    </location>
</feature>
<keyword evidence="1" id="KW-0812">Transmembrane</keyword>
<evidence type="ECO:0008006" key="4">
    <source>
        <dbReference type="Google" id="ProtNLM"/>
    </source>
</evidence>
<dbReference type="InterPro" id="IPR046513">
    <property type="entry name" value="DUF6691"/>
</dbReference>
<gene>
    <name evidence="2" type="ORF">SAMN04487779_10437</name>
</gene>
<name>A0A1G7DBU3_9PROT</name>
<feature type="transmembrane region" description="Helical" evidence="1">
    <location>
        <begin position="83"/>
        <end position="109"/>
    </location>
</feature>
<dbReference type="AlphaFoldDB" id="A0A1G7DBU3"/>
<evidence type="ECO:0000313" key="2">
    <source>
        <dbReference type="EMBL" id="SDE49138.1"/>
    </source>
</evidence>
<keyword evidence="3" id="KW-1185">Reference proteome</keyword>
<evidence type="ECO:0000256" key="1">
    <source>
        <dbReference type="SAM" id="Phobius"/>
    </source>
</evidence>
<sequence length="153" mass="15302">MPRILAALAAGLLFGLGLIVSGMVNPEKVLGFLDVAGDWDPSLAFVMAAAIPVAALGFRLGGRMKAPICGIAFTPPARRQVDARLLGGAALFGIGWGLAGFCPGPALASLGFGDWQVLVFVVAMLGGMGLYHLTVGAGRGGASGTGQAVARPG</sequence>
<keyword evidence="1" id="KW-1133">Transmembrane helix</keyword>
<dbReference type="EMBL" id="FMZX01000043">
    <property type="protein sequence ID" value="SDE49138.1"/>
    <property type="molecule type" value="Genomic_DNA"/>
</dbReference>
<dbReference type="Pfam" id="PF20398">
    <property type="entry name" value="DUF6691"/>
    <property type="match status" value="1"/>
</dbReference>
<proteinExistence type="predicted"/>
<evidence type="ECO:0000313" key="3">
    <source>
        <dbReference type="Proteomes" id="UP000198925"/>
    </source>
</evidence>
<organism evidence="2 3">
    <name type="scientific">Belnapia rosea</name>
    <dbReference type="NCBI Taxonomy" id="938405"/>
    <lineage>
        <taxon>Bacteria</taxon>
        <taxon>Pseudomonadati</taxon>
        <taxon>Pseudomonadota</taxon>
        <taxon>Alphaproteobacteria</taxon>
        <taxon>Acetobacterales</taxon>
        <taxon>Roseomonadaceae</taxon>
        <taxon>Belnapia</taxon>
    </lineage>
</organism>
<dbReference type="Proteomes" id="UP000198925">
    <property type="component" value="Unassembled WGS sequence"/>
</dbReference>
<accession>A0A1G7DBU3</accession>
<feature type="transmembrane region" description="Helical" evidence="1">
    <location>
        <begin position="42"/>
        <end position="62"/>
    </location>
</feature>
<reference evidence="2 3" key="1">
    <citation type="submission" date="2016-10" db="EMBL/GenBank/DDBJ databases">
        <authorList>
            <person name="de Groot N.N."/>
        </authorList>
    </citation>
    <scope>NUCLEOTIDE SEQUENCE [LARGE SCALE GENOMIC DNA]</scope>
    <source>
        <strain evidence="2 3">CPCC 100156</strain>
    </source>
</reference>
<dbReference type="RefSeq" id="WP_090665258.1">
    <property type="nucleotide sequence ID" value="NZ_FMZX01000043.1"/>
</dbReference>